<evidence type="ECO:0000313" key="1">
    <source>
        <dbReference type="EMBL" id="ONF71365.1"/>
    </source>
</evidence>
<evidence type="ECO:0000313" key="2">
    <source>
        <dbReference type="Proteomes" id="UP000076660"/>
    </source>
</evidence>
<comment type="caution">
    <text evidence="1">The sequence shown here is derived from an EMBL/GenBank/DDBJ whole genome shotgun (WGS) entry which is preliminary data.</text>
</comment>
<organism evidence="1 2">
    <name type="scientific">Amycolatopsis keratiniphila subsp. keratiniphila</name>
    <dbReference type="NCBI Taxonomy" id="227715"/>
    <lineage>
        <taxon>Bacteria</taxon>
        <taxon>Bacillati</taxon>
        <taxon>Actinomycetota</taxon>
        <taxon>Actinomycetes</taxon>
        <taxon>Pseudonocardiales</taxon>
        <taxon>Pseudonocardiaceae</taxon>
        <taxon>Amycolatopsis</taxon>
        <taxon>Amycolatopsis japonica group</taxon>
    </lineage>
</organism>
<dbReference type="EMBL" id="LQMT02000012">
    <property type="protein sequence ID" value="ONF71365.1"/>
    <property type="molecule type" value="Genomic_DNA"/>
</dbReference>
<protein>
    <submittedName>
        <fullName evidence="1">Uncharacterized protein</fullName>
    </submittedName>
</protein>
<accession>A0A1W2LWY3</accession>
<dbReference type="OrthoDB" id="9925599at2"/>
<gene>
    <name evidence="1" type="ORF">AVR91_0211805</name>
</gene>
<proteinExistence type="predicted"/>
<dbReference type="RefSeq" id="WP_063276099.1">
    <property type="nucleotide sequence ID" value="NZ_LQMT02000012.1"/>
</dbReference>
<dbReference type="AlphaFoldDB" id="A0A1W2LWY3"/>
<dbReference type="Proteomes" id="UP000076660">
    <property type="component" value="Unassembled WGS sequence"/>
</dbReference>
<name>A0A1W2LWY3_9PSEU</name>
<sequence length="179" mass="18741">MSTHPYAPESQAALSDLLRAELAAAPLPRATGPRPRGRGMREVRPADGGLTADAMGWILGAATPDSDVLRFTVAARDVDGLDTGWYEFREGAFHPVKIADELPAPPATVLVSGGLEAIREGGVHLWRRALLATGAAGEVAGIHAGTVGYAFRTIAADRIVSDADFRIQAWAFAPADGTS</sequence>
<reference evidence="1 2" key="1">
    <citation type="submission" date="2016-12" db="EMBL/GenBank/DDBJ databases">
        <title>Amycolatopsis keratiniphila subsp. keratiniphila genome sequencing and assembly.</title>
        <authorList>
            <person name="Mayilraj S."/>
            <person name="Kaur N."/>
        </authorList>
    </citation>
    <scope>NUCLEOTIDE SEQUENCE [LARGE SCALE GENOMIC DNA]</scope>
    <source>
        <strain evidence="1 2">DSM 44409</strain>
    </source>
</reference>